<keyword evidence="2" id="KW-0472">Membrane</keyword>
<keyword evidence="1" id="KW-0175">Coiled coil</keyword>
<protein>
    <recommendedName>
        <fullName evidence="5">Type IV pilus assembly protein PilO</fullName>
    </recommendedName>
</protein>
<dbReference type="OrthoDB" id="9849823at2"/>
<evidence type="ECO:0000256" key="2">
    <source>
        <dbReference type="SAM" id="Phobius"/>
    </source>
</evidence>
<keyword evidence="4" id="KW-1185">Reference proteome</keyword>
<proteinExistence type="predicted"/>
<dbReference type="Proteomes" id="UP000267019">
    <property type="component" value="Unassembled WGS sequence"/>
</dbReference>
<gene>
    <name evidence="3" type="ORF">C7438_0264</name>
</gene>
<evidence type="ECO:0008006" key="5">
    <source>
        <dbReference type="Google" id="ProtNLM"/>
    </source>
</evidence>
<organism evidence="3 4">
    <name type="scientific">Brockia lithotrophica</name>
    <dbReference type="NCBI Taxonomy" id="933949"/>
    <lineage>
        <taxon>Bacteria</taxon>
        <taxon>Bacillati</taxon>
        <taxon>Bacillota</taxon>
        <taxon>Bacilli</taxon>
        <taxon>Bacillales</taxon>
        <taxon>Bacillales Family X. Incertae Sedis</taxon>
        <taxon>Brockia</taxon>
    </lineage>
</organism>
<keyword evidence="2" id="KW-0812">Transmembrane</keyword>
<dbReference type="AlphaFoldDB" id="A0A660L5L6"/>
<name>A0A660L5L6_9BACL</name>
<sequence length="192" mass="22271">MLKRPLSRTEKLLLAVLVLGVGIFAYLRYVYDPILRTYEESRNRLQELRQAVSGAQIPSTAAVQKEIDALKEELKRKEEEREKSLGGKLREGGDVALAVAEVYELARRYHVELREVILKQIEPGKEDAPPNKPQEAFTWRVYEFAVSGRTQDVAEFVRSLSERRYVVYLENFEAKPEKKDDARFQARLKLLF</sequence>
<evidence type="ECO:0000256" key="1">
    <source>
        <dbReference type="SAM" id="Coils"/>
    </source>
</evidence>
<evidence type="ECO:0000313" key="3">
    <source>
        <dbReference type="EMBL" id="RKQ88625.1"/>
    </source>
</evidence>
<comment type="caution">
    <text evidence="3">The sequence shown here is derived from an EMBL/GenBank/DDBJ whole genome shotgun (WGS) entry which is preliminary data.</text>
</comment>
<dbReference type="RefSeq" id="WP_121443545.1">
    <property type="nucleotide sequence ID" value="NZ_RBIJ01000001.1"/>
</dbReference>
<feature type="coiled-coil region" evidence="1">
    <location>
        <begin position="60"/>
        <end position="87"/>
    </location>
</feature>
<dbReference type="EMBL" id="RBIJ01000001">
    <property type="protein sequence ID" value="RKQ88625.1"/>
    <property type="molecule type" value="Genomic_DNA"/>
</dbReference>
<accession>A0A660L5L6</accession>
<keyword evidence="2" id="KW-1133">Transmembrane helix</keyword>
<feature type="transmembrane region" description="Helical" evidence="2">
    <location>
        <begin position="12"/>
        <end position="31"/>
    </location>
</feature>
<reference evidence="3 4" key="1">
    <citation type="submission" date="2018-10" db="EMBL/GenBank/DDBJ databases">
        <title>Genomic Encyclopedia of Type Strains, Phase IV (KMG-IV): sequencing the most valuable type-strain genomes for metagenomic binning, comparative biology and taxonomic classification.</title>
        <authorList>
            <person name="Goeker M."/>
        </authorList>
    </citation>
    <scope>NUCLEOTIDE SEQUENCE [LARGE SCALE GENOMIC DNA]</scope>
    <source>
        <strain evidence="3 4">DSM 22653</strain>
    </source>
</reference>
<evidence type="ECO:0000313" key="4">
    <source>
        <dbReference type="Proteomes" id="UP000267019"/>
    </source>
</evidence>